<dbReference type="CDD" id="cd04301">
    <property type="entry name" value="NAT_SF"/>
    <property type="match status" value="1"/>
</dbReference>
<dbReference type="InterPro" id="IPR016181">
    <property type="entry name" value="Acyl_CoA_acyltransferase"/>
</dbReference>
<proteinExistence type="predicted"/>
<name>A0ABP7UQK7_9FLAO</name>
<reference evidence="3" key="1">
    <citation type="journal article" date="2019" name="Int. J. Syst. Evol. Microbiol.">
        <title>The Global Catalogue of Microorganisms (GCM) 10K type strain sequencing project: providing services to taxonomists for standard genome sequencing and annotation.</title>
        <authorList>
            <consortium name="The Broad Institute Genomics Platform"/>
            <consortium name="The Broad Institute Genome Sequencing Center for Infectious Disease"/>
            <person name="Wu L."/>
            <person name="Ma J."/>
        </authorList>
    </citation>
    <scope>NUCLEOTIDE SEQUENCE [LARGE SCALE GENOMIC DNA]</scope>
    <source>
        <strain evidence="3">JCM 17068</strain>
    </source>
</reference>
<evidence type="ECO:0000313" key="3">
    <source>
        <dbReference type="Proteomes" id="UP001500426"/>
    </source>
</evidence>
<protein>
    <submittedName>
        <fullName evidence="2">GNAT family N-acetyltransferase</fullName>
    </submittedName>
</protein>
<dbReference type="SUPFAM" id="SSF55729">
    <property type="entry name" value="Acyl-CoA N-acyltransferases (Nat)"/>
    <property type="match status" value="1"/>
</dbReference>
<accession>A0ABP7UQK7</accession>
<dbReference type="Pfam" id="PF13673">
    <property type="entry name" value="Acetyltransf_10"/>
    <property type="match status" value="1"/>
</dbReference>
<gene>
    <name evidence="2" type="ORF">GCM10022388_14780</name>
</gene>
<feature type="domain" description="N-acetyltransferase" evidence="1">
    <location>
        <begin position="1"/>
        <end position="146"/>
    </location>
</feature>
<dbReference type="PROSITE" id="PS51186">
    <property type="entry name" value="GNAT"/>
    <property type="match status" value="1"/>
</dbReference>
<keyword evidence="3" id="KW-1185">Reference proteome</keyword>
<dbReference type="RefSeq" id="WP_345092957.1">
    <property type="nucleotide sequence ID" value="NZ_BAABCS010000015.1"/>
</dbReference>
<comment type="caution">
    <text evidence="2">The sequence shown here is derived from an EMBL/GenBank/DDBJ whole genome shotgun (WGS) entry which is preliminary data.</text>
</comment>
<dbReference type="InterPro" id="IPR000182">
    <property type="entry name" value="GNAT_dom"/>
</dbReference>
<dbReference type="Gene3D" id="3.40.630.30">
    <property type="match status" value="1"/>
</dbReference>
<organism evidence="2 3">
    <name type="scientific">Flavobacterium chungnamense</name>
    <dbReference type="NCBI Taxonomy" id="706182"/>
    <lineage>
        <taxon>Bacteria</taxon>
        <taxon>Pseudomonadati</taxon>
        <taxon>Bacteroidota</taxon>
        <taxon>Flavobacteriia</taxon>
        <taxon>Flavobacteriales</taxon>
        <taxon>Flavobacteriaceae</taxon>
        <taxon>Flavobacterium</taxon>
    </lineage>
</organism>
<sequence>MKEIKKISSRDTFLVRHPILREGKPIESCQFDGDDLETTTHFGLFIDKNIIGVLSVFKNNNVIFNSENQFQIRGMAILEDFQRKGFGDELIKHAEVYIKSQFGKLIWFNARESAVPFYEKLGYIKIGEPFSIADIGIHYNMKKEIG</sequence>
<dbReference type="EMBL" id="BAABCS010000015">
    <property type="protein sequence ID" value="GAA4049910.1"/>
    <property type="molecule type" value="Genomic_DNA"/>
</dbReference>
<dbReference type="Proteomes" id="UP001500426">
    <property type="component" value="Unassembled WGS sequence"/>
</dbReference>
<evidence type="ECO:0000313" key="2">
    <source>
        <dbReference type="EMBL" id="GAA4049910.1"/>
    </source>
</evidence>
<evidence type="ECO:0000259" key="1">
    <source>
        <dbReference type="PROSITE" id="PS51186"/>
    </source>
</evidence>